<keyword evidence="2" id="KW-1185">Reference proteome</keyword>
<name>A1WIB6_VEREI</name>
<dbReference type="Proteomes" id="UP000000374">
    <property type="component" value="Chromosome"/>
</dbReference>
<dbReference type="RefSeq" id="WP_011809380.1">
    <property type="nucleotide sequence ID" value="NC_008786.1"/>
</dbReference>
<dbReference type="OrthoDB" id="8444549at2"/>
<reference evidence="2" key="1">
    <citation type="submission" date="2006-12" db="EMBL/GenBank/DDBJ databases">
        <title>Complete sequence of chromosome 1 of Verminephrobacter eiseniae EF01-2.</title>
        <authorList>
            <person name="Copeland A."/>
            <person name="Lucas S."/>
            <person name="Lapidus A."/>
            <person name="Barry K."/>
            <person name="Detter J.C."/>
            <person name="Glavina del Rio T."/>
            <person name="Dalin E."/>
            <person name="Tice H."/>
            <person name="Pitluck S."/>
            <person name="Chertkov O."/>
            <person name="Brettin T."/>
            <person name="Bruce D."/>
            <person name="Han C."/>
            <person name="Tapia R."/>
            <person name="Gilna P."/>
            <person name="Schmutz J."/>
            <person name="Larimer F."/>
            <person name="Land M."/>
            <person name="Hauser L."/>
            <person name="Kyrpides N."/>
            <person name="Kim E."/>
            <person name="Stahl D."/>
            <person name="Richardson P."/>
        </authorList>
    </citation>
    <scope>NUCLEOTIDE SEQUENCE [LARGE SCALE GENOMIC DNA]</scope>
    <source>
        <strain evidence="2">EF01-2</strain>
    </source>
</reference>
<sequence>MAAETPTLNVQQRIDLRAELLDALEKIPTDGSTNSWNDVYVPMSHQQALNPDRMVVEGMRGAGKSFWTGVFANPDLLRALGRHPLEIDLQSALRSIKASRTIALDAKTAKKNFPNPNELAQLLGLPDVTPETIWSVAILLLFEPDPSLGMPRSTDAHDLWQAPIAWAGKNPGRIARALDFLDERFISANEKALVIFDALDRASNELSDVSKMTAGLLRVMLDLRFAKGLRLKAFIREDILAQAGASVVDGSKLLNNKVTLQWTQSDLYGLAFYRIAQHSSLFRDRFKDIVGHSWQDINGRFQCNAADEPKVQEELWRALVGRYMGKSATKGHSYPYIYNHLSDGLGRVAPRTFLTALRAALNSASRQYAERPHVIHHEAIKDGVRGASTARVAELREEYQWIDPALQCIKDQQKTVPISKRDLEELWLKDNASVLQMIENLRDKALVPWRNGASNPEKVEQLRATLEQIGIVKSRQKDGGERVELPDIYRLAYKIGRHGGISTQKP</sequence>
<gene>
    <name evidence="1" type="ordered locus">Veis_1615</name>
</gene>
<proteinExistence type="predicted"/>
<organism evidence="1 2">
    <name type="scientific">Verminephrobacter eiseniae (strain EF01-2)</name>
    <dbReference type="NCBI Taxonomy" id="391735"/>
    <lineage>
        <taxon>Bacteria</taxon>
        <taxon>Pseudomonadati</taxon>
        <taxon>Pseudomonadota</taxon>
        <taxon>Betaproteobacteria</taxon>
        <taxon>Burkholderiales</taxon>
        <taxon>Comamonadaceae</taxon>
        <taxon>Verminephrobacter</taxon>
    </lineage>
</organism>
<dbReference type="STRING" id="391735.Veis_1615"/>
<dbReference type="EMBL" id="CP000542">
    <property type="protein sequence ID" value="ABM57373.1"/>
    <property type="molecule type" value="Genomic_DNA"/>
</dbReference>
<dbReference type="InterPro" id="IPR059206">
    <property type="entry name" value="Sll1717-like"/>
</dbReference>
<dbReference type="KEGG" id="vei:Veis_1615"/>
<dbReference type="GeneID" id="76460228"/>
<dbReference type="HOGENOM" id="CLU_041406_0_0_4"/>
<evidence type="ECO:0000313" key="1">
    <source>
        <dbReference type="EMBL" id="ABM57373.1"/>
    </source>
</evidence>
<dbReference type="eggNOG" id="COG0455">
    <property type="taxonomic scope" value="Bacteria"/>
</dbReference>
<accession>A1WIB6</accession>
<protein>
    <submittedName>
        <fullName evidence="1">Uncharacterized protein</fullName>
    </submittedName>
</protein>
<dbReference type="AlphaFoldDB" id="A1WIB6"/>
<evidence type="ECO:0000313" key="2">
    <source>
        <dbReference type="Proteomes" id="UP000000374"/>
    </source>
</evidence>
<dbReference type="NCBIfam" id="NF047389">
    <property type="entry name" value="ATPase_Sll1717"/>
    <property type="match status" value="1"/>
</dbReference>